<feature type="domain" description="Archaeal Type IV pilin N-terminal" evidence="2">
    <location>
        <begin position="17"/>
        <end position="101"/>
    </location>
</feature>
<dbReference type="Pfam" id="PF07790">
    <property type="entry name" value="Pilin_N"/>
    <property type="match status" value="1"/>
</dbReference>
<feature type="transmembrane region" description="Helical" evidence="1">
    <location>
        <begin position="20"/>
        <end position="43"/>
    </location>
</feature>
<gene>
    <name evidence="3" type="ORF">BB347_18740</name>
</gene>
<dbReference type="PANTHER" id="PTHR38138:SF1">
    <property type="entry name" value="ARCHAEAL TYPE IV PILIN N-TERMINAL DOMAIN-CONTAINING PROTEIN"/>
    <property type="match status" value="1"/>
</dbReference>
<keyword evidence="3" id="KW-0614">Plasmid</keyword>
<dbReference type="EMBL" id="CP019330">
    <property type="protein sequence ID" value="APX98744.1"/>
    <property type="molecule type" value="Genomic_DNA"/>
</dbReference>
<evidence type="ECO:0000313" key="3">
    <source>
        <dbReference type="EMBL" id="APX98744.1"/>
    </source>
</evidence>
<dbReference type="KEGG" id="hda:BB347_18740"/>
<dbReference type="InterPro" id="IPR012859">
    <property type="entry name" value="Pilin_N_archaeal"/>
</dbReference>
<dbReference type="NCBIfam" id="TIGR02537">
    <property type="entry name" value="arch_flag_Nterm"/>
    <property type="match status" value="1"/>
</dbReference>
<accession>A0A1P8RJC9</accession>
<reference evidence="3 4" key="1">
    <citation type="submission" date="2017-01" db="EMBL/GenBank/DDBJ databases">
        <title>Complete genome sequence of Haloterrigena daqingensis type strain (JX313T).</title>
        <authorList>
            <person name="Shuang W."/>
        </authorList>
    </citation>
    <scope>NUCLEOTIDE SEQUENCE [LARGE SCALE GENOMIC DNA]</scope>
    <source>
        <strain evidence="4">JX313</strain>
        <plasmid evidence="4">Plasmid unnamed3</plasmid>
    </source>
</reference>
<evidence type="ECO:0000259" key="2">
    <source>
        <dbReference type="Pfam" id="PF07790"/>
    </source>
</evidence>
<dbReference type="OrthoDB" id="178148at2157"/>
<dbReference type="AlphaFoldDB" id="A0A1P8RJC9"/>
<evidence type="ECO:0000313" key="4">
    <source>
        <dbReference type="Proteomes" id="UP000187321"/>
    </source>
</evidence>
<keyword evidence="1" id="KW-1133">Transmembrane helix</keyword>
<evidence type="ECO:0000256" key="1">
    <source>
        <dbReference type="SAM" id="Phobius"/>
    </source>
</evidence>
<keyword evidence="1" id="KW-0812">Transmembrane</keyword>
<dbReference type="PANTHER" id="PTHR38138">
    <property type="entry name" value="VNG6441H"/>
    <property type="match status" value="1"/>
</dbReference>
<proteinExistence type="predicted"/>
<sequence length="185" mass="19638">MDLTKYRNKLVGSEDERAVSPVIGVVLMVAVTVILAAVIAAMVMGMGDDLGDDNTPTVGTDMSANSDWDEEESEWEEFAYISHQSGDSIDGEDLDVVIRDENGAALTTLSGEAQDNEVGDNEFGINATLNGDDFTGEEFGGGSTITVETEGGEESDAAFYDIDEVEVQLIHTPSDGTVGTHTHEP</sequence>
<keyword evidence="1" id="KW-0472">Membrane</keyword>
<name>A0A1P8RJC9_9EURY</name>
<protein>
    <recommendedName>
        <fullName evidence="2">Archaeal Type IV pilin N-terminal domain-containing protein</fullName>
    </recommendedName>
</protein>
<geneLocation type="plasmid" evidence="3">
    <name>unnamed3</name>
</geneLocation>
<organism evidence="3 4">
    <name type="scientific">Natronorubrum daqingense</name>
    <dbReference type="NCBI Taxonomy" id="588898"/>
    <lineage>
        <taxon>Archaea</taxon>
        <taxon>Methanobacteriati</taxon>
        <taxon>Methanobacteriota</taxon>
        <taxon>Stenosarchaea group</taxon>
        <taxon>Halobacteria</taxon>
        <taxon>Halobacteriales</taxon>
        <taxon>Natrialbaceae</taxon>
        <taxon>Natronorubrum</taxon>
    </lineage>
</organism>
<dbReference type="InterPro" id="IPR013373">
    <property type="entry name" value="Flagellin/pilin_N_arc"/>
</dbReference>
<dbReference type="Proteomes" id="UP000187321">
    <property type="component" value="Plasmid unnamed3"/>
</dbReference>